<dbReference type="InterPro" id="IPR036388">
    <property type="entry name" value="WH-like_DNA-bd_sf"/>
</dbReference>
<dbReference type="PROSITE" id="PS50931">
    <property type="entry name" value="HTH_LYSR"/>
    <property type="match status" value="1"/>
</dbReference>
<feature type="domain" description="HTH lysR-type" evidence="5">
    <location>
        <begin position="1"/>
        <end position="58"/>
    </location>
</feature>
<evidence type="ECO:0000256" key="4">
    <source>
        <dbReference type="ARBA" id="ARBA00023163"/>
    </source>
</evidence>
<proteinExistence type="inferred from homology"/>
<evidence type="ECO:0000256" key="1">
    <source>
        <dbReference type="ARBA" id="ARBA00009437"/>
    </source>
</evidence>
<dbReference type="Proteomes" id="UP001597244">
    <property type="component" value="Unassembled WGS sequence"/>
</dbReference>
<dbReference type="RefSeq" id="WP_125576670.1">
    <property type="nucleotide sequence ID" value="NZ_JBHTOF010000032.1"/>
</dbReference>
<dbReference type="PRINTS" id="PR00039">
    <property type="entry name" value="HTHLYSR"/>
</dbReference>
<keyword evidence="2" id="KW-0805">Transcription regulation</keyword>
<dbReference type="Gene3D" id="3.40.190.290">
    <property type="match status" value="1"/>
</dbReference>
<evidence type="ECO:0000313" key="6">
    <source>
        <dbReference type="EMBL" id="MFD1465403.1"/>
    </source>
</evidence>
<dbReference type="InterPro" id="IPR050950">
    <property type="entry name" value="HTH-type_LysR_regulators"/>
</dbReference>
<dbReference type="SUPFAM" id="SSF46785">
    <property type="entry name" value="Winged helix' DNA-binding domain"/>
    <property type="match status" value="1"/>
</dbReference>
<organism evidence="6 7">
    <name type="scientific">Lapidilactobacillus mulanensis</name>
    <dbReference type="NCBI Taxonomy" id="2485999"/>
    <lineage>
        <taxon>Bacteria</taxon>
        <taxon>Bacillati</taxon>
        <taxon>Bacillota</taxon>
        <taxon>Bacilli</taxon>
        <taxon>Lactobacillales</taxon>
        <taxon>Lactobacillaceae</taxon>
        <taxon>Lapidilactobacillus</taxon>
    </lineage>
</organism>
<evidence type="ECO:0000256" key="2">
    <source>
        <dbReference type="ARBA" id="ARBA00023015"/>
    </source>
</evidence>
<dbReference type="InterPro" id="IPR036390">
    <property type="entry name" value="WH_DNA-bd_sf"/>
</dbReference>
<reference evidence="7" key="1">
    <citation type="journal article" date="2019" name="Int. J. Syst. Evol. Microbiol.">
        <title>The Global Catalogue of Microorganisms (GCM) 10K type strain sequencing project: providing services to taxonomists for standard genome sequencing and annotation.</title>
        <authorList>
            <consortium name="The Broad Institute Genomics Platform"/>
            <consortium name="The Broad Institute Genome Sequencing Center for Infectious Disease"/>
            <person name="Wu L."/>
            <person name="Ma J."/>
        </authorList>
    </citation>
    <scope>NUCLEOTIDE SEQUENCE [LARGE SCALE GENOMIC DNA]</scope>
    <source>
        <strain evidence="7">CCM 8951</strain>
    </source>
</reference>
<dbReference type="InterPro" id="IPR005119">
    <property type="entry name" value="LysR_subst-bd"/>
</dbReference>
<evidence type="ECO:0000313" key="7">
    <source>
        <dbReference type="Proteomes" id="UP001597244"/>
    </source>
</evidence>
<comment type="similarity">
    <text evidence="1">Belongs to the LysR transcriptional regulatory family.</text>
</comment>
<dbReference type="InterPro" id="IPR000847">
    <property type="entry name" value="LysR_HTH_N"/>
</dbReference>
<dbReference type="CDD" id="cd05466">
    <property type="entry name" value="PBP2_LTTR_substrate"/>
    <property type="match status" value="1"/>
</dbReference>
<dbReference type="SUPFAM" id="SSF53850">
    <property type="entry name" value="Periplasmic binding protein-like II"/>
    <property type="match status" value="1"/>
</dbReference>
<dbReference type="EMBL" id="JBHTOF010000032">
    <property type="protein sequence ID" value="MFD1465403.1"/>
    <property type="molecule type" value="Genomic_DNA"/>
</dbReference>
<keyword evidence="4" id="KW-0804">Transcription</keyword>
<comment type="caution">
    <text evidence="6">The sequence shown here is derived from an EMBL/GenBank/DDBJ whole genome shotgun (WGS) entry which is preliminary data.</text>
</comment>
<sequence>MNLSQLKGFALAAQTESITQAARLAFISQPAMSKLIQQLEEELGVTLFDRVGRTIKLSQNGQLFLSYVSTALDELQQGIDAVTSKAKHPTQPIRLLIEVASSFIPEMVRRIQSQFPETPVQLTQRIATISEPHQFDFTISTREPLKEDIAIPLINEEIFVGSAGVQINSPYINPTDLKDMPVIGMGLHSPLRDTIDNYFAQYGITLNYQYEADDPATLRELLLSNAGIGFIPATTWQSTGKKMHLARLIPNPPFRTIYLTENKATETNLNRVVANILVQLFVEQRKNSLKV</sequence>
<dbReference type="Pfam" id="PF00126">
    <property type="entry name" value="HTH_1"/>
    <property type="match status" value="1"/>
</dbReference>
<evidence type="ECO:0000259" key="5">
    <source>
        <dbReference type="PROSITE" id="PS50931"/>
    </source>
</evidence>
<name>A0ABW4DNI9_9LACO</name>
<gene>
    <name evidence="6" type="ORF">ACFQ4L_04755</name>
</gene>
<dbReference type="Gene3D" id="1.10.10.10">
    <property type="entry name" value="Winged helix-like DNA-binding domain superfamily/Winged helix DNA-binding domain"/>
    <property type="match status" value="1"/>
</dbReference>
<dbReference type="Pfam" id="PF03466">
    <property type="entry name" value="LysR_substrate"/>
    <property type="match status" value="1"/>
</dbReference>
<protein>
    <submittedName>
        <fullName evidence="6">LysR family transcriptional regulator</fullName>
    </submittedName>
</protein>
<accession>A0ABW4DNI9</accession>
<dbReference type="PANTHER" id="PTHR30419:SF8">
    <property type="entry name" value="NITROGEN ASSIMILATION TRANSCRIPTIONAL ACTIVATOR-RELATED"/>
    <property type="match status" value="1"/>
</dbReference>
<evidence type="ECO:0000256" key="3">
    <source>
        <dbReference type="ARBA" id="ARBA00023125"/>
    </source>
</evidence>
<keyword evidence="7" id="KW-1185">Reference proteome</keyword>
<keyword evidence="3" id="KW-0238">DNA-binding</keyword>
<dbReference type="PANTHER" id="PTHR30419">
    <property type="entry name" value="HTH-TYPE TRANSCRIPTIONAL REGULATOR YBHD"/>
    <property type="match status" value="1"/>
</dbReference>